<gene>
    <name evidence="1" type="ORF">S01H1_81105</name>
</gene>
<dbReference type="EMBL" id="BARS01054848">
    <property type="protein sequence ID" value="GAG52065.1"/>
    <property type="molecule type" value="Genomic_DNA"/>
</dbReference>
<evidence type="ECO:0000313" key="1">
    <source>
        <dbReference type="EMBL" id="GAG52065.1"/>
    </source>
</evidence>
<reference evidence="1" key="1">
    <citation type="journal article" date="2014" name="Front. Microbiol.">
        <title>High frequency of phylogenetically diverse reductive dehalogenase-homologous genes in deep subseafloor sedimentary metagenomes.</title>
        <authorList>
            <person name="Kawai M."/>
            <person name="Futagami T."/>
            <person name="Toyoda A."/>
            <person name="Takaki Y."/>
            <person name="Nishi S."/>
            <person name="Hori S."/>
            <person name="Arai W."/>
            <person name="Tsubouchi T."/>
            <person name="Morono Y."/>
            <person name="Uchiyama I."/>
            <person name="Ito T."/>
            <person name="Fujiyama A."/>
            <person name="Inagaki F."/>
            <person name="Takami H."/>
        </authorList>
    </citation>
    <scope>NUCLEOTIDE SEQUENCE</scope>
    <source>
        <strain evidence="1">Expedition CK06-06</strain>
    </source>
</reference>
<comment type="caution">
    <text evidence="1">The sequence shown here is derived from an EMBL/GenBank/DDBJ whole genome shotgun (WGS) entry which is preliminary data.</text>
</comment>
<dbReference type="AlphaFoldDB" id="X0Y8F8"/>
<organism evidence="1">
    <name type="scientific">marine sediment metagenome</name>
    <dbReference type="NCBI Taxonomy" id="412755"/>
    <lineage>
        <taxon>unclassified sequences</taxon>
        <taxon>metagenomes</taxon>
        <taxon>ecological metagenomes</taxon>
    </lineage>
</organism>
<feature type="non-terminal residue" evidence="1">
    <location>
        <position position="1"/>
    </location>
</feature>
<name>X0Y8F8_9ZZZZ</name>
<proteinExistence type="predicted"/>
<protein>
    <submittedName>
        <fullName evidence="1">Uncharacterized protein</fullName>
    </submittedName>
</protein>
<sequence length="184" mass="19867">WTEAVLRKAFKKEVGADVAKVYRKTGDFAEAVKKGKELAGNSPYLRQNREVLESMAAKMRSGQPLTPKHLDAEVLKAHPMSGDKRPFYDLVSKGEEVLGEAVEESTVSGRRSFNKLSNLAKTAAGASLIGVAPYAALIGGTRAATSKPVQNFMMGRGLGNKAIRKTEESLLADALRNTIAAQEY</sequence>
<accession>X0Y8F8</accession>